<evidence type="ECO:0000256" key="4">
    <source>
        <dbReference type="SAM" id="MobiDB-lite"/>
    </source>
</evidence>
<name>A0A2M6WZV9_9BACT</name>
<evidence type="ECO:0000256" key="3">
    <source>
        <dbReference type="SAM" id="Coils"/>
    </source>
</evidence>
<comment type="caution">
    <text evidence="6">The sequence shown here is derived from an EMBL/GenBank/DDBJ whole genome shotgun (WGS) entry which is preliminary data.</text>
</comment>
<dbReference type="GO" id="GO:0000150">
    <property type="term" value="F:DNA strand exchange activity"/>
    <property type="evidence" value="ECO:0007669"/>
    <property type="project" value="TreeGrafter"/>
</dbReference>
<sequence length="277" mass="31894">MGLMKSYGMEVWGNHEPLVSKDLWYRCQAVNEQNAHSSPTRSIINPLFPLRGLVYCSHCGERLTASSPRSRSGDKHPYYHHRHPSDCSLAKSVKKVDMEKDFEQNLKKLKPKPAMFPIMKAMLLERWQDRLKGYRKDQKDVSRELDNLQQEKANLLTEKRRNTHLYTDEDFISQIKELKGNIKALELLQSEQQAEQDDFEQVVAIAFEALKNPLKSWEGLKDVHKKVRFEHFLYPAGMEYDGKSLSNQGISLLMQIFTAVSAKRENVEGAIIEGSSG</sequence>
<dbReference type="PANTHER" id="PTHR30461">
    <property type="entry name" value="DNA-INVERTASE FROM LAMBDOID PROPHAGE"/>
    <property type="match status" value="1"/>
</dbReference>
<keyword evidence="3" id="KW-0175">Coiled coil</keyword>
<dbReference type="PANTHER" id="PTHR30461:SF2">
    <property type="entry name" value="SERINE RECOMBINASE PINE-RELATED"/>
    <property type="match status" value="1"/>
</dbReference>
<protein>
    <recommendedName>
        <fullName evidence="5">Recombinase zinc beta ribbon domain-containing protein</fullName>
    </recommendedName>
</protein>
<evidence type="ECO:0000313" key="7">
    <source>
        <dbReference type="Proteomes" id="UP000230731"/>
    </source>
</evidence>
<evidence type="ECO:0000313" key="6">
    <source>
        <dbReference type="EMBL" id="PIT98300.1"/>
    </source>
</evidence>
<proteinExistence type="predicted"/>
<dbReference type="Proteomes" id="UP000230731">
    <property type="component" value="Unassembled WGS sequence"/>
</dbReference>
<keyword evidence="1" id="KW-0238">DNA-binding</keyword>
<dbReference type="EMBL" id="PEZP01000016">
    <property type="protein sequence ID" value="PIT98300.1"/>
    <property type="molecule type" value="Genomic_DNA"/>
</dbReference>
<reference evidence="7" key="1">
    <citation type="submission" date="2017-09" db="EMBL/GenBank/DDBJ databases">
        <title>Depth-based differentiation of microbial function through sediment-hosted aquifers and enrichment of novel symbionts in the deep terrestrial subsurface.</title>
        <authorList>
            <person name="Probst A.J."/>
            <person name="Ladd B."/>
            <person name="Jarett J.K."/>
            <person name="Geller-Mcgrath D.E."/>
            <person name="Sieber C.M.K."/>
            <person name="Emerson J.B."/>
            <person name="Anantharaman K."/>
            <person name="Thomas B.C."/>
            <person name="Malmstrom R."/>
            <person name="Stieglmeier M."/>
            <person name="Klingl A."/>
            <person name="Woyke T."/>
            <person name="Ryan C.M."/>
            <person name="Banfield J.F."/>
        </authorList>
    </citation>
    <scope>NUCLEOTIDE SEQUENCE [LARGE SCALE GENOMIC DNA]</scope>
</reference>
<feature type="region of interest" description="Disordered" evidence="4">
    <location>
        <begin position="64"/>
        <end position="85"/>
    </location>
</feature>
<evidence type="ECO:0000256" key="1">
    <source>
        <dbReference type="ARBA" id="ARBA00023125"/>
    </source>
</evidence>
<evidence type="ECO:0000256" key="2">
    <source>
        <dbReference type="ARBA" id="ARBA00023172"/>
    </source>
</evidence>
<accession>A0A2M6WZV9</accession>
<dbReference type="GO" id="GO:0003677">
    <property type="term" value="F:DNA binding"/>
    <property type="evidence" value="ECO:0007669"/>
    <property type="project" value="UniProtKB-KW"/>
</dbReference>
<keyword evidence="2" id="KW-0233">DNA recombination</keyword>
<evidence type="ECO:0000259" key="5">
    <source>
        <dbReference type="Pfam" id="PF13408"/>
    </source>
</evidence>
<gene>
    <name evidence="6" type="ORF">COT71_01355</name>
</gene>
<dbReference type="Pfam" id="PF13408">
    <property type="entry name" value="Zn_ribbon_recom"/>
    <property type="match status" value="1"/>
</dbReference>
<organism evidence="6 7">
    <name type="scientific">Candidatus Andersenbacteria bacterium CG10_big_fil_rev_8_21_14_0_10_54_11</name>
    <dbReference type="NCBI Taxonomy" id="1974485"/>
    <lineage>
        <taxon>Bacteria</taxon>
        <taxon>Candidatus Anderseniibacteriota</taxon>
    </lineage>
</organism>
<dbReference type="InterPro" id="IPR050639">
    <property type="entry name" value="SSR_resolvase"/>
</dbReference>
<dbReference type="AlphaFoldDB" id="A0A2M6WZV9"/>
<feature type="coiled-coil region" evidence="3">
    <location>
        <begin position="124"/>
        <end position="195"/>
    </location>
</feature>
<dbReference type="InterPro" id="IPR025827">
    <property type="entry name" value="Zn_ribbon_recom_dom"/>
</dbReference>
<feature type="domain" description="Recombinase zinc beta ribbon" evidence="5">
    <location>
        <begin position="49"/>
        <end position="105"/>
    </location>
</feature>